<comment type="caution">
    <text evidence="7">The sequence shown here is derived from an EMBL/GenBank/DDBJ whole genome shotgun (WGS) entry which is preliminary data.</text>
</comment>
<dbReference type="Proteomes" id="UP000659698">
    <property type="component" value="Unassembled WGS sequence"/>
</dbReference>
<protein>
    <submittedName>
        <fullName evidence="7">GMC family oxidoreductase</fullName>
    </submittedName>
</protein>
<evidence type="ECO:0000259" key="6">
    <source>
        <dbReference type="Pfam" id="PF05199"/>
    </source>
</evidence>
<dbReference type="Gene3D" id="3.50.50.60">
    <property type="entry name" value="FAD/NAD(P)-binding domain"/>
    <property type="match status" value="2"/>
</dbReference>
<evidence type="ECO:0000256" key="5">
    <source>
        <dbReference type="ARBA" id="ARBA00023002"/>
    </source>
</evidence>
<reference evidence="7 8" key="1">
    <citation type="journal article" date="2019" name="Int. J. Syst. Evol. Microbiol.">
        <title>Rufibacter sediminis sp. nov., isolated from freshwater lake sediment.</title>
        <authorList>
            <person name="Qu J.H."/>
            <person name="Zhang L.J."/>
            <person name="Fu Y.H."/>
            <person name="Li H.F."/>
        </authorList>
    </citation>
    <scope>NUCLEOTIDE SEQUENCE [LARGE SCALE GENOMIC DNA]</scope>
    <source>
        <strain evidence="7 8">H-1</strain>
    </source>
</reference>
<dbReference type="InterPro" id="IPR051473">
    <property type="entry name" value="P2Ox-like"/>
</dbReference>
<accession>A0ABR6VRH2</accession>
<evidence type="ECO:0000313" key="8">
    <source>
        <dbReference type="Proteomes" id="UP000659698"/>
    </source>
</evidence>
<name>A0ABR6VRH2_9BACT</name>
<keyword evidence="8" id="KW-1185">Reference proteome</keyword>
<dbReference type="PANTHER" id="PTHR42784">
    <property type="entry name" value="PYRANOSE 2-OXIDASE"/>
    <property type="match status" value="1"/>
</dbReference>
<dbReference type="SUPFAM" id="SSF51905">
    <property type="entry name" value="FAD/NAD(P)-binding domain"/>
    <property type="match status" value="1"/>
</dbReference>
<comment type="similarity">
    <text evidence="2">Belongs to the GMC oxidoreductase family.</text>
</comment>
<dbReference type="Pfam" id="PF05199">
    <property type="entry name" value="GMC_oxred_C"/>
    <property type="match status" value="1"/>
</dbReference>
<keyword evidence="5" id="KW-0560">Oxidoreductase</keyword>
<evidence type="ECO:0000256" key="4">
    <source>
        <dbReference type="ARBA" id="ARBA00022827"/>
    </source>
</evidence>
<dbReference type="PANTHER" id="PTHR42784:SF1">
    <property type="entry name" value="PYRANOSE 2-OXIDASE"/>
    <property type="match status" value="1"/>
</dbReference>
<dbReference type="InterPro" id="IPR007867">
    <property type="entry name" value="GMC_OxRtase_C"/>
</dbReference>
<dbReference type="EMBL" id="JACOAF010000016">
    <property type="protein sequence ID" value="MBC3539181.1"/>
    <property type="molecule type" value="Genomic_DNA"/>
</dbReference>
<keyword evidence="3" id="KW-0285">Flavoprotein</keyword>
<evidence type="ECO:0000256" key="2">
    <source>
        <dbReference type="ARBA" id="ARBA00010790"/>
    </source>
</evidence>
<feature type="domain" description="Glucose-methanol-choline oxidoreductase C-terminal" evidence="6">
    <location>
        <begin position="415"/>
        <end position="469"/>
    </location>
</feature>
<sequence length="483" mass="54003">MKDTSYDLVVIGTGFASTFFLHKYLSKAPAKASVLVLEKGHFFPHMERVKERRGEKTPFATLNPDAQETYENLTPEKRWMFTQGFGGSSNCWYGCTPRFMPSDFKMKSLYGVANDWPLQYDDLDPYYSQVEDLMSISGPEMTPFPKKTRYPLPPHLFTTVDKILHNKYGNLYINQPTARASVAVNGRNACCASAVCHVCPVNAKFTIENSNMGVYEDPRVETVYGAQVFSLDFEQNKVRRANYFKDGKEYKVAGEVFALGTNAIFNSNILLNSGDTNPFTGKGLGEQVALEASVYLDNLENVGGSTWVNANGYMLYDGDHRKDSAACLMESNNAPYIRLERGKWRHLINFRMIFEDLPEARNFVAPSADRLKPAITHKGPSDYSMKGIEYMKAKLPGVLSCLPVEKIEYSPLIESEAHILGTTRMSNSAAEGVVDKHLLHHQYRNLFVLGSGSFTTFTPANPTLTLSALSMHAADKVFNSIPV</sequence>
<proteinExistence type="inferred from homology"/>
<dbReference type="InterPro" id="IPR036188">
    <property type="entry name" value="FAD/NAD-bd_sf"/>
</dbReference>
<evidence type="ECO:0000256" key="3">
    <source>
        <dbReference type="ARBA" id="ARBA00022630"/>
    </source>
</evidence>
<comment type="cofactor">
    <cofactor evidence="1">
        <name>FAD</name>
        <dbReference type="ChEBI" id="CHEBI:57692"/>
    </cofactor>
</comment>
<dbReference type="RefSeq" id="WP_186634352.1">
    <property type="nucleotide sequence ID" value="NZ_JACOAF010000016.1"/>
</dbReference>
<evidence type="ECO:0000256" key="1">
    <source>
        <dbReference type="ARBA" id="ARBA00001974"/>
    </source>
</evidence>
<evidence type="ECO:0000313" key="7">
    <source>
        <dbReference type="EMBL" id="MBC3539181.1"/>
    </source>
</evidence>
<keyword evidence="4" id="KW-0274">FAD</keyword>
<organism evidence="7 8">
    <name type="scientific">Rufibacter sediminis</name>
    <dbReference type="NCBI Taxonomy" id="2762756"/>
    <lineage>
        <taxon>Bacteria</taxon>
        <taxon>Pseudomonadati</taxon>
        <taxon>Bacteroidota</taxon>
        <taxon>Cytophagia</taxon>
        <taxon>Cytophagales</taxon>
        <taxon>Hymenobacteraceae</taxon>
        <taxon>Rufibacter</taxon>
    </lineage>
</organism>
<gene>
    <name evidence="7" type="ORF">H7U12_05780</name>
</gene>